<keyword evidence="1" id="KW-0677">Repeat</keyword>
<dbReference type="EMBL" id="AFNU02000001">
    <property type="protein sequence ID" value="ERJ13810.1"/>
    <property type="molecule type" value="Genomic_DNA"/>
</dbReference>
<keyword evidence="4" id="KW-1133">Transmembrane helix</keyword>
<dbReference type="AlphaFoldDB" id="U2FM57"/>
<name>U2FM57_9MOLU</name>
<keyword evidence="6" id="KW-1185">Reference proteome</keyword>
<dbReference type="EC" id="2.7.11.1" evidence="5"/>
<dbReference type="eggNOG" id="COG0666">
    <property type="taxonomic scope" value="Bacteria"/>
</dbReference>
<reference evidence="5 6" key="1">
    <citation type="journal article" date="2011" name="J. Bacteriol.">
        <title>Genome sequence of Haloplasma contractile, an unusual contractile bacterium from a deep-sea anoxic brine lake.</title>
        <authorList>
            <person name="Antunes A."/>
            <person name="Alam I."/>
            <person name="El Dorry H."/>
            <person name="Siam R."/>
            <person name="Robertson A."/>
            <person name="Bajic V.B."/>
            <person name="Stingl U."/>
        </authorList>
    </citation>
    <scope>NUCLEOTIDE SEQUENCE [LARGE SCALE GENOMIC DNA]</scope>
    <source>
        <strain evidence="5 6">SSD-17B</strain>
    </source>
</reference>
<gene>
    <name evidence="5" type="ORF">HLPCO_000476</name>
</gene>
<dbReference type="InterPro" id="IPR050663">
    <property type="entry name" value="Ankyrin-SOCS_Box"/>
</dbReference>
<keyword evidence="5" id="KW-0418">Kinase</keyword>
<dbReference type="SMART" id="SM00248">
    <property type="entry name" value="ANK"/>
    <property type="match status" value="5"/>
</dbReference>
<dbReference type="PANTHER" id="PTHR24193:SF121">
    <property type="entry name" value="ADA2A-CONTAINING COMPLEX COMPONENT 3, ISOFORM D"/>
    <property type="match status" value="1"/>
</dbReference>
<accession>U2FM57</accession>
<evidence type="ECO:0000313" key="5">
    <source>
        <dbReference type="EMBL" id="ERJ13810.1"/>
    </source>
</evidence>
<feature type="transmembrane region" description="Helical" evidence="4">
    <location>
        <begin position="7"/>
        <end position="26"/>
    </location>
</feature>
<keyword evidence="2 3" id="KW-0040">ANK repeat</keyword>
<dbReference type="GO" id="GO:0045944">
    <property type="term" value="P:positive regulation of transcription by RNA polymerase II"/>
    <property type="evidence" value="ECO:0007669"/>
    <property type="project" value="TreeGrafter"/>
</dbReference>
<dbReference type="InterPro" id="IPR002110">
    <property type="entry name" value="Ankyrin_rpt"/>
</dbReference>
<dbReference type="Pfam" id="PF12796">
    <property type="entry name" value="Ank_2"/>
    <property type="match status" value="1"/>
</dbReference>
<sequence length="299" mass="33785">MFRKLVFVFFLSLSLVMIGVGVFIFLNPALEENVLTVEEQEELYEAMLLGNKEEYEIYLNRGSELNFQFSDGTTPIEILVEAHDIEGAKRIVETGFDVTKIEEHNPVDTVSNVIFFNESFNNDDINSLAYTLISQIEDDLNRPDSYGMSLLMNAVSTNNMKVVNEILKYDIDLNQSYNGTTALLVACETTDIQIELIERLIEEGADPSFKDAEGNNSIFAAIDFGQLNLVKYLIEHTDVNLNAQNNYGDTILHHAIYTNLDIANYLVSQDINRSIQNNEGQTAKDLAIELNFIELANRL</sequence>
<dbReference type="PROSITE" id="PS50088">
    <property type="entry name" value="ANK_REPEAT"/>
    <property type="match status" value="1"/>
</dbReference>
<evidence type="ECO:0000256" key="1">
    <source>
        <dbReference type="ARBA" id="ARBA00022737"/>
    </source>
</evidence>
<protein>
    <submittedName>
        <fullName evidence="5">Death-associated protein kinase</fullName>
        <ecNumber evidence="5">2.7.11.1</ecNumber>
    </submittedName>
</protein>
<evidence type="ECO:0000256" key="3">
    <source>
        <dbReference type="PROSITE-ProRule" id="PRU00023"/>
    </source>
</evidence>
<dbReference type="Proteomes" id="UP000005707">
    <property type="component" value="Unassembled WGS sequence"/>
</dbReference>
<evidence type="ECO:0000256" key="2">
    <source>
        <dbReference type="ARBA" id="ARBA00023043"/>
    </source>
</evidence>
<dbReference type="PANTHER" id="PTHR24193">
    <property type="entry name" value="ANKYRIN REPEAT PROTEIN"/>
    <property type="match status" value="1"/>
</dbReference>
<dbReference type="InterPro" id="IPR036770">
    <property type="entry name" value="Ankyrin_rpt-contain_sf"/>
</dbReference>
<organism evidence="5 6">
    <name type="scientific">Haloplasma contractile SSD-17B</name>
    <dbReference type="NCBI Taxonomy" id="1033810"/>
    <lineage>
        <taxon>Bacteria</taxon>
        <taxon>Bacillati</taxon>
        <taxon>Mycoplasmatota</taxon>
        <taxon>Mollicutes</taxon>
        <taxon>Haloplasmatales</taxon>
        <taxon>Haloplasmataceae</taxon>
        <taxon>Haloplasma</taxon>
    </lineage>
</organism>
<dbReference type="PROSITE" id="PS50297">
    <property type="entry name" value="ANK_REP_REGION"/>
    <property type="match status" value="1"/>
</dbReference>
<dbReference type="GO" id="GO:0004674">
    <property type="term" value="F:protein serine/threonine kinase activity"/>
    <property type="evidence" value="ECO:0007669"/>
    <property type="project" value="UniProtKB-EC"/>
</dbReference>
<dbReference type="Gene3D" id="1.25.40.20">
    <property type="entry name" value="Ankyrin repeat-containing domain"/>
    <property type="match status" value="1"/>
</dbReference>
<dbReference type="STRING" id="1033810.HLPCO_000476"/>
<reference evidence="5 6" key="2">
    <citation type="journal article" date="2013" name="PLoS ONE">
        <title>INDIGO - INtegrated Data Warehouse of MIcrobial GenOmes with Examples from the Red Sea Extremophiles.</title>
        <authorList>
            <person name="Alam I."/>
            <person name="Antunes A."/>
            <person name="Kamau A.A."/>
            <person name="Ba Alawi W."/>
            <person name="Kalkatawi M."/>
            <person name="Stingl U."/>
            <person name="Bajic V.B."/>
        </authorList>
    </citation>
    <scope>NUCLEOTIDE SEQUENCE [LARGE SCALE GENOMIC DNA]</scope>
    <source>
        <strain evidence="5 6">SSD-17B</strain>
    </source>
</reference>
<dbReference type="InParanoid" id="U2FM57"/>
<keyword evidence="5" id="KW-0808">Transferase</keyword>
<dbReference type="OrthoDB" id="5657095at2"/>
<feature type="repeat" description="ANK" evidence="3">
    <location>
        <begin position="178"/>
        <end position="212"/>
    </location>
</feature>
<dbReference type="SUPFAM" id="SSF48403">
    <property type="entry name" value="Ankyrin repeat"/>
    <property type="match status" value="1"/>
</dbReference>
<evidence type="ECO:0000313" key="6">
    <source>
        <dbReference type="Proteomes" id="UP000005707"/>
    </source>
</evidence>
<dbReference type="GO" id="GO:0000976">
    <property type="term" value="F:transcription cis-regulatory region binding"/>
    <property type="evidence" value="ECO:0007669"/>
    <property type="project" value="TreeGrafter"/>
</dbReference>
<evidence type="ECO:0000256" key="4">
    <source>
        <dbReference type="SAM" id="Phobius"/>
    </source>
</evidence>
<dbReference type="RefSeq" id="WP_008826084.1">
    <property type="nucleotide sequence ID" value="NZ_AFNU02000001.1"/>
</dbReference>
<keyword evidence="4" id="KW-0472">Membrane</keyword>
<keyword evidence="4" id="KW-0812">Transmembrane</keyword>
<proteinExistence type="predicted"/>
<comment type="caution">
    <text evidence="5">The sequence shown here is derived from an EMBL/GenBank/DDBJ whole genome shotgun (WGS) entry which is preliminary data.</text>
</comment>